<keyword evidence="8" id="KW-1185">Reference proteome</keyword>
<evidence type="ECO:0000256" key="2">
    <source>
        <dbReference type="ARBA" id="ARBA00022475"/>
    </source>
</evidence>
<accession>A0AAW1NMU4</accession>
<evidence type="ECO:0000313" key="8">
    <source>
        <dbReference type="Proteomes" id="UP001458880"/>
    </source>
</evidence>
<protein>
    <submittedName>
        <fullName evidence="7">7tm Chemosensory receptor</fullName>
    </submittedName>
</protein>
<keyword evidence="7" id="KW-0675">Receptor</keyword>
<dbReference type="GO" id="GO:0005886">
    <property type="term" value="C:plasma membrane"/>
    <property type="evidence" value="ECO:0007669"/>
    <property type="project" value="UniProtKB-SubCell"/>
</dbReference>
<comment type="subcellular location">
    <subcellularLocation>
        <location evidence="1">Cell membrane</location>
        <topology evidence="1">Multi-pass membrane protein</topology>
    </subcellularLocation>
</comment>
<evidence type="ECO:0000313" key="7">
    <source>
        <dbReference type="EMBL" id="KAK9759285.1"/>
    </source>
</evidence>
<keyword evidence="3 6" id="KW-0812">Transmembrane</keyword>
<name>A0AAW1NMU4_POPJA</name>
<dbReference type="AlphaFoldDB" id="A0AAW1NMU4"/>
<sequence length="81" mass="9153">MWLRHPDNVRLEVGKCLWINAFALQLLHERVEVSAGGFFIVDVTILVSMLSVAVTYACLLYQYSTDMDMFGVFFGTSSGDR</sequence>
<evidence type="ECO:0000256" key="3">
    <source>
        <dbReference type="ARBA" id="ARBA00022692"/>
    </source>
</evidence>
<reference evidence="7 8" key="1">
    <citation type="journal article" date="2024" name="BMC Genomics">
        <title>De novo assembly and annotation of Popillia japonica's genome with initial clues to its potential as an invasive pest.</title>
        <authorList>
            <person name="Cucini C."/>
            <person name="Boschi S."/>
            <person name="Funari R."/>
            <person name="Cardaioli E."/>
            <person name="Iannotti N."/>
            <person name="Marturano G."/>
            <person name="Paoli F."/>
            <person name="Bruttini M."/>
            <person name="Carapelli A."/>
            <person name="Frati F."/>
            <person name="Nardi F."/>
        </authorList>
    </citation>
    <scope>NUCLEOTIDE SEQUENCE [LARGE SCALE GENOMIC DNA]</scope>
    <source>
        <strain evidence="7">DMR45628</strain>
    </source>
</reference>
<keyword evidence="5 6" id="KW-0472">Membrane</keyword>
<organism evidence="7 8">
    <name type="scientific">Popillia japonica</name>
    <name type="common">Japanese beetle</name>
    <dbReference type="NCBI Taxonomy" id="7064"/>
    <lineage>
        <taxon>Eukaryota</taxon>
        <taxon>Metazoa</taxon>
        <taxon>Ecdysozoa</taxon>
        <taxon>Arthropoda</taxon>
        <taxon>Hexapoda</taxon>
        <taxon>Insecta</taxon>
        <taxon>Pterygota</taxon>
        <taxon>Neoptera</taxon>
        <taxon>Endopterygota</taxon>
        <taxon>Coleoptera</taxon>
        <taxon>Polyphaga</taxon>
        <taxon>Scarabaeiformia</taxon>
        <taxon>Scarabaeidae</taxon>
        <taxon>Rutelinae</taxon>
        <taxon>Popillia</taxon>
    </lineage>
</organism>
<comment type="caution">
    <text evidence="7">The sequence shown here is derived from an EMBL/GenBank/DDBJ whole genome shotgun (WGS) entry which is preliminary data.</text>
</comment>
<feature type="transmembrane region" description="Helical" evidence="6">
    <location>
        <begin position="37"/>
        <end position="61"/>
    </location>
</feature>
<evidence type="ECO:0000256" key="1">
    <source>
        <dbReference type="ARBA" id="ARBA00004651"/>
    </source>
</evidence>
<dbReference type="Proteomes" id="UP001458880">
    <property type="component" value="Unassembled WGS sequence"/>
</dbReference>
<keyword evidence="4 6" id="KW-1133">Transmembrane helix</keyword>
<gene>
    <name evidence="7" type="ORF">QE152_g25</name>
</gene>
<evidence type="ECO:0000256" key="5">
    <source>
        <dbReference type="ARBA" id="ARBA00023136"/>
    </source>
</evidence>
<evidence type="ECO:0000256" key="4">
    <source>
        <dbReference type="ARBA" id="ARBA00022989"/>
    </source>
</evidence>
<dbReference type="EMBL" id="JASPKY010000001">
    <property type="protein sequence ID" value="KAK9759285.1"/>
    <property type="molecule type" value="Genomic_DNA"/>
</dbReference>
<dbReference type="Pfam" id="PF08395">
    <property type="entry name" value="7tm_7"/>
    <property type="match status" value="1"/>
</dbReference>
<dbReference type="GO" id="GO:0050909">
    <property type="term" value="P:sensory perception of taste"/>
    <property type="evidence" value="ECO:0007669"/>
    <property type="project" value="InterPro"/>
</dbReference>
<dbReference type="InterPro" id="IPR013604">
    <property type="entry name" value="7TM_chemorcpt"/>
</dbReference>
<evidence type="ECO:0000256" key="6">
    <source>
        <dbReference type="SAM" id="Phobius"/>
    </source>
</evidence>
<keyword evidence="2" id="KW-1003">Cell membrane</keyword>
<proteinExistence type="predicted"/>